<keyword evidence="2" id="KW-1185">Reference proteome</keyword>
<comment type="caution">
    <text evidence="1">The sequence shown here is derived from an EMBL/GenBank/DDBJ whole genome shotgun (WGS) entry which is preliminary data.</text>
</comment>
<organism evidence="1 2">
    <name type="scientific">Bifidobacterium bombi DSM 19703</name>
    <dbReference type="NCBI Taxonomy" id="1341695"/>
    <lineage>
        <taxon>Bacteria</taxon>
        <taxon>Bacillati</taxon>
        <taxon>Actinomycetota</taxon>
        <taxon>Actinomycetes</taxon>
        <taxon>Bifidobacteriales</taxon>
        <taxon>Bifidobacteriaceae</taxon>
        <taxon>Bifidobacterium</taxon>
    </lineage>
</organism>
<accession>A0A080N270</accession>
<dbReference type="EMBL" id="ATLK01000001">
    <property type="protein sequence ID" value="KFF31033.1"/>
    <property type="molecule type" value="Genomic_DNA"/>
</dbReference>
<name>A0A080N270_9BIFI</name>
<dbReference type="AlphaFoldDB" id="A0A080N270"/>
<dbReference type="Proteomes" id="UP000028730">
    <property type="component" value="Unassembled WGS sequence"/>
</dbReference>
<gene>
    <name evidence="1" type="ORF">BBOMB_0363</name>
</gene>
<proteinExistence type="predicted"/>
<sequence>MLNRFEGLYIDLFNEGYWFRMQMQHFHMVGGLD</sequence>
<reference evidence="1 2" key="1">
    <citation type="journal article" date="2014" name="Appl. Environ. Microbiol.">
        <title>Genomic encyclopedia of type strains of the genus Bifidobacterium.</title>
        <authorList>
            <person name="Milani C."/>
            <person name="Lugli G.A."/>
            <person name="Duranti S."/>
            <person name="Turroni F."/>
            <person name="Bottacini F."/>
            <person name="Mangifesta M."/>
            <person name="Sanchez B."/>
            <person name="Viappiani A."/>
            <person name="Mancabelli L."/>
            <person name="Taminiau B."/>
            <person name="Delcenserie V."/>
            <person name="Barrangou R."/>
            <person name="Margolles A."/>
            <person name="van Sinderen D."/>
            <person name="Ventura M."/>
        </authorList>
    </citation>
    <scope>NUCLEOTIDE SEQUENCE [LARGE SCALE GENOMIC DNA]</scope>
    <source>
        <strain evidence="1 2">DSM 19703</strain>
    </source>
</reference>
<protein>
    <submittedName>
        <fullName evidence="1">Uncharacterized protein</fullName>
    </submittedName>
</protein>
<evidence type="ECO:0000313" key="1">
    <source>
        <dbReference type="EMBL" id="KFF31033.1"/>
    </source>
</evidence>
<evidence type="ECO:0000313" key="2">
    <source>
        <dbReference type="Proteomes" id="UP000028730"/>
    </source>
</evidence>